<organism evidence="3 4">
    <name type="scientific">Saccharopolyspora gloriosae</name>
    <dbReference type="NCBI Taxonomy" id="455344"/>
    <lineage>
        <taxon>Bacteria</taxon>
        <taxon>Bacillati</taxon>
        <taxon>Actinomycetota</taxon>
        <taxon>Actinomycetes</taxon>
        <taxon>Pseudonocardiales</taxon>
        <taxon>Pseudonocardiaceae</taxon>
        <taxon>Saccharopolyspora</taxon>
    </lineage>
</organism>
<evidence type="ECO:0000259" key="2">
    <source>
        <dbReference type="Pfam" id="PF07883"/>
    </source>
</evidence>
<dbReference type="RefSeq" id="WP_184479760.1">
    <property type="nucleotide sequence ID" value="NZ_JACHIV010000001.1"/>
</dbReference>
<dbReference type="PANTHER" id="PTHR35848">
    <property type="entry name" value="OXALATE-BINDING PROTEIN"/>
    <property type="match status" value="1"/>
</dbReference>
<dbReference type="GO" id="GO:0046872">
    <property type="term" value="F:metal ion binding"/>
    <property type="evidence" value="ECO:0007669"/>
    <property type="project" value="UniProtKB-KW"/>
</dbReference>
<proteinExistence type="predicted"/>
<name>A0A840NJI0_9PSEU</name>
<dbReference type="GO" id="GO:0016853">
    <property type="term" value="F:isomerase activity"/>
    <property type="evidence" value="ECO:0007669"/>
    <property type="project" value="UniProtKB-KW"/>
</dbReference>
<keyword evidence="3" id="KW-0413">Isomerase</keyword>
<accession>A0A840NJI0</accession>
<dbReference type="AlphaFoldDB" id="A0A840NJI0"/>
<protein>
    <submittedName>
        <fullName evidence="3">Mannose-6-phosphate isomerase-like protein (Cupin superfamily)</fullName>
    </submittedName>
</protein>
<feature type="domain" description="Cupin type-2" evidence="2">
    <location>
        <begin position="49"/>
        <end position="116"/>
    </location>
</feature>
<dbReference type="PANTHER" id="PTHR35848:SF6">
    <property type="entry name" value="CUPIN TYPE-2 DOMAIN-CONTAINING PROTEIN"/>
    <property type="match status" value="1"/>
</dbReference>
<dbReference type="InterPro" id="IPR051610">
    <property type="entry name" value="GPI/OXD"/>
</dbReference>
<evidence type="ECO:0000313" key="3">
    <source>
        <dbReference type="EMBL" id="MBB5070195.1"/>
    </source>
</evidence>
<keyword evidence="4" id="KW-1185">Reference proteome</keyword>
<gene>
    <name evidence="3" type="ORF">BJ969_003283</name>
</gene>
<dbReference type="InterPro" id="IPR014710">
    <property type="entry name" value="RmlC-like_jellyroll"/>
</dbReference>
<dbReference type="InterPro" id="IPR013096">
    <property type="entry name" value="Cupin_2"/>
</dbReference>
<evidence type="ECO:0000313" key="4">
    <source>
        <dbReference type="Proteomes" id="UP000580474"/>
    </source>
</evidence>
<sequence length="125" mass="13777">MRTTPWEIAVDLRSWPSNGLTYEADYNLRAKRLSAPEVIGKFPFEGAWCAVAPGQTSTAHAHHEREIFFFFGGTGTVRVGDEAEPVAYGDEVHIRPGVEHEVTNDGADDLVYLSIWFPTGEATPA</sequence>
<dbReference type="InterPro" id="IPR011051">
    <property type="entry name" value="RmlC_Cupin_sf"/>
</dbReference>
<dbReference type="EMBL" id="JACHIV010000001">
    <property type="protein sequence ID" value="MBB5070195.1"/>
    <property type="molecule type" value="Genomic_DNA"/>
</dbReference>
<reference evidence="3 4" key="1">
    <citation type="submission" date="2020-08" db="EMBL/GenBank/DDBJ databases">
        <title>Sequencing the genomes of 1000 actinobacteria strains.</title>
        <authorList>
            <person name="Klenk H.-P."/>
        </authorList>
    </citation>
    <scope>NUCLEOTIDE SEQUENCE [LARGE SCALE GENOMIC DNA]</scope>
    <source>
        <strain evidence="3 4">DSM 45582</strain>
    </source>
</reference>
<dbReference type="SUPFAM" id="SSF51182">
    <property type="entry name" value="RmlC-like cupins"/>
    <property type="match status" value="1"/>
</dbReference>
<dbReference type="Pfam" id="PF07883">
    <property type="entry name" value="Cupin_2"/>
    <property type="match status" value="1"/>
</dbReference>
<dbReference type="Proteomes" id="UP000580474">
    <property type="component" value="Unassembled WGS sequence"/>
</dbReference>
<evidence type="ECO:0000256" key="1">
    <source>
        <dbReference type="ARBA" id="ARBA00022723"/>
    </source>
</evidence>
<keyword evidence="1" id="KW-0479">Metal-binding</keyword>
<comment type="caution">
    <text evidence="3">The sequence shown here is derived from an EMBL/GenBank/DDBJ whole genome shotgun (WGS) entry which is preliminary data.</text>
</comment>
<dbReference type="Gene3D" id="2.60.120.10">
    <property type="entry name" value="Jelly Rolls"/>
    <property type="match status" value="1"/>
</dbReference>